<dbReference type="InterPro" id="IPR036249">
    <property type="entry name" value="Thioredoxin-like_sf"/>
</dbReference>
<dbReference type="PROSITE" id="PS51352">
    <property type="entry name" value="THIOREDOXIN_2"/>
    <property type="match status" value="1"/>
</dbReference>
<comment type="caution">
    <text evidence="3">The sequence shown here is derived from an EMBL/GenBank/DDBJ whole genome shotgun (WGS) entry which is preliminary data.</text>
</comment>
<protein>
    <submittedName>
        <fullName evidence="3">Thiol-disulfide oxidoreductase resA</fullName>
    </submittedName>
</protein>
<evidence type="ECO:0000313" key="4">
    <source>
        <dbReference type="Proteomes" id="UP000011910"/>
    </source>
</evidence>
<proteinExistence type="predicted"/>
<evidence type="ECO:0000313" key="3">
    <source>
        <dbReference type="EMBL" id="EMR02908.1"/>
    </source>
</evidence>
<dbReference type="Proteomes" id="UP000011910">
    <property type="component" value="Unassembled WGS sequence"/>
</dbReference>
<dbReference type="RefSeq" id="WP_009195342.1">
    <property type="nucleotide sequence ID" value="NZ_AODQ01000041.1"/>
</dbReference>
<name>M7N2L2_9BACT</name>
<dbReference type="OrthoDB" id="6399635at2"/>
<dbReference type="PANTHER" id="PTHR42852:SF13">
    <property type="entry name" value="PROTEIN DIPZ"/>
    <property type="match status" value="1"/>
</dbReference>
<dbReference type="Gene3D" id="3.40.30.10">
    <property type="entry name" value="Glutaredoxin"/>
    <property type="match status" value="1"/>
</dbReference>
<evidence type="ECO:0000259" key="2">
    <source>
        <dbReference type="PROSITE" id="PS51352"/>
    </source>
</evidence>
<gene>
    <name evidence="3" type="primary">resA_2</name>
    <name evidence="3" type="ORF">ADICEAN_01946</name>
</gene>
<feature type="domain" description="Thioredoxin" evidence="2">
    <location>
        <begin position="4"/>
        <end position="160"/>
    </location>
</feature>
<dbReference type="SUPFAM" id="SSF52833">
    <property type="entry name" value="Thioredoxin-like"/>
    <property type="match status" value="1"/>
</dbReference>
<dbReference type="Pfam" id="PF00578">
    <property type="entry name" value="AhpC-TSA"/>
    <property type="match status" value="1"/>
</dbReference>
<dbReference type="InterPro" id="IPR000866">
    <property type="entry name" value="AhpC/TSA"/>
</dbReference>
<keyword evidence="4" id="KW-1185">Reference proteome</keyword>
<feature type="signal peptide" evidence="1">
    <location>
        <begin position="1"/>
        <end position="21"/>
    </location>
</feature>
<dbReference type="CDD" id="cd02966">
    <property type="entry name" value="TlpA_like_family"/>
    <property type="match status" value="1"/>
</dbReference>
<reference evidence="3 4" key="1">
    <citation type="journal article" date="2013" name="Genome Announc.">
        <title>Draft Genome Sequence of Cesiribacter andamanensis Strain AMV16T, Isolated from a Soil Sample from a Mud Volcano in the Andaman Islands, India.</title>
        <authorList>
            <person name="Shivaji S."/>
            <person name="Ara S."/>
            <person name="Begum Z."/>
            <person name="Srinivas T.N."/>
            <person name="Singh A."/>
            <person name="Kumar Pinnaka A."/>
        </authorList>
    </citation>
    <scope>NUCLEOTIDE SEQUENCE [LARGE SCALE GENOMIC DNA]</scope>
    <source>
        <strain evidence="3 4">AMV16</strain>
    </source>
</reference>
<feature type="chain" id="PRO_5004082001" evidence="1">
    <location>
        <begin position="22"/>
        <end position="162"/>
    </location>
</feature>
<organism evidence="3 4">
    <name type="scientific">Cesiribacter andamanensis AMV16</name>
    <dbReference type="NCBI Taxonomy" id="1279009"/>
    <lineage>
        <taxon>Bacteria</taxon>
        <taxon>Pseudomonadati</taxon>
        <taxon>Bacteroidota</taxon>
        <taxon>Cytophagia</taxon>
        <taxon>Cytophagales</taxon>
        <taxon>Cesiribacteraceae</taxon>
        <taxon>Cesiribacter</taxon>
    </lineage>
</organism>
<sequence length="162" mass="18260">MKKILLIAAFAFFAFAPAAMAQEVKVIKMAELEQLLKEPQEGVVVINFWATWCRPCIEELPYFDKAQQDYAARGLKMYLVSLDDVEILESRVKPFVKKRGLSSTVLLLDETDQNAFINKVDPQWSGAIPATLILAGKERRLIEGKMEPQELTALLNKYTAAP</sequence>
<dbReference type="GO" id="GO:0016491">
    <property type="term" value="F:oxidoreductase activity"/>
    <property type="evidence" value="ECO:0007669"/>
    <property type="project" value="InterPro"/>
</dbReference>
<dbReference type="PANTHER" id="PTHR42852">
    <property type="entry name" value="THIOL:DISULFIDE INTERCHANGE PROTEIN DSBE"/>
    <property type="match status" value="1"/>
</dbReference>
<dbReference type="EMBL" id="AODQ01000041">
    <property type="protein sequence ID" value="EMR02908.1"/>
    <property type="molecule type" value="Genomic_DNA"/>
</dbReference>
<keyword evidence="1" id="KW-0732">Signal</keyword>
<dbReference type="AlphaFoldDB" id="M7N2L2"/>
<dbReference type="eggNOG" id="COG0526">
    <property type="taxonomic scope" value="Bacteria"/>
</dbReference>
<dbReference type="InterPro" id="IPR050553">
    <property type="entry name" value="Thioredoxin_ResA/DsbE_sf"/>
</dbReference>
<dbReference type="STRING" id="1279009.ADICEAN_01946"/>
<dbReference type="InterPro" id="IPR013766">
    <property type="entry name" value="Thioredoxin_domain"/>
</dbReference>
<accession>M7N2L2</accession>
<dbReference type="GO" id="GO:0016209">
    <property type="term" value="F:antioxidant activity"/>
    <property type="evidence" value="ECO:0007669"/>
    <property type="project" value="InterPro"/>
</dbReference>
<evidence type="ECO:0000256" key="1">
    <source>
        <dbReference type="SAM" id="SignalP"/>
    </source>
</evidence>